<dbReference type="AlphaFoldDB" id="A0A220MHA7"/>
<dbReference type="SUPFAM" id="SSF52821">
    <property type="entry name" value="Rhodanese/Cell cycle control phosphatase"/>
    <property type="match status" value="1"/>
</dbReference>
<protein>
    <submittedName>
        <fullName evidence="2">Sulfurtransferase</fullName>
    </submittedName>
</protein>
<gene>
    <name evidence="2" type="ORF">BP422_10500</name>
</gene>
<dbReference type="KEGG" id="bfm:BP422_10500"/>
<organism evidence="2 3">
    <name type="scientific">Brevibacillus formosus</name>
    <dbReference type="NCBI Taxonomy" id="54913"/>
    <lineage>
        <taxon>Bacteria</taxon>
        <taxon>Bacillati</taxon>
        <taxon>Bacillota</taxon>
        <taxon>Bacilli</taxon>
        <taxon>Bacillales</taxon>
        <taxon>Paenibacillaceae</taxon>
        <taxon>Brevibacillus</taxon>
    </lineage>
</organism>
<dbReference type="CDD" id="cd00158">
    <property type="entry name" value="RHOD"/>
    <property type="match status" value="1"/>
</dbReference>
<accession>A0A220MHA7</accession>
<proteinExistence type="predicted"/>
<dbReference type="Gene3D" id="3.40.250.10">
    <property type="entry name" value="Rhodanese-like domain"/>
    <property type="match status" value="1"/>
</dbReference>
<dbReference type="GO" id="GO:0016740">
    <property type="term" value="F:transferase activity"/>
    <property type="evidence" value="ECO:0007669"/>
    <property type="project" value="UniProtKB-KW"/>
</dbReference>
<evidence type="ECO:0000259" key="1">
    <source>
        <dbReference type="PROSITE" id="PS50206"/>
    </source>
</evidence>
<sequence length="140" mass="15638">MSNKSNRLSLFWTRRYSVTIGLGGITMQNHTLTTIQLSEMLEKKVPVLLLDVRDAEKFISGSLVHENVSARNVPYLLMKEQDKPLDDETEKLAQNVQIVTLCTTGNKAQKAAALLREHGFHANALEGGLTAWKEQSSETK</sequence>
<reference evidence="2 3" key="1">
    <citation type="submission" date="2016-11" db="EMBL/GenBank/DDBJ databases">
        <authorList>
            <person name="Jaros S."/>
            <person name="Januszkiewicz K."/>
            <person name="Wedrychowicz H."/>
        </authorList>
    </citation>
    <scope>NUCLEOTIDE SEQUENCE [LARGE SCALE GENOMIC DNA]</scope>
    <source>
        <strain evidence="2 3">NF2</strain>
    </source>
</reference>
<dbReference type="InterPro" id="IPR001763">
    <property type="entry name" value="Rhodanese-like_dom"/>
</dbReference>
<evidence type="ECO:0000313" key="2">
    <source>
        <dbReference type="EMBL" id="ASJ53930.1"/>
    </source>
</evidence>
<dbReference type="Pfam" id="PF00581">
    <property type="entry name" value="Rhodanese"/>
    <property type="match status" value="1"/>
</dbReference>
<keyword evidence="2" id="KW-0808">Transferase</keyword>
<dbReference type="EMBL" id="CP018145">
    <property type="protein sequence ID" value="ASJ53930.1"/>
    <property type="molecule type" value="Genomic_DNA"/>
</dbReference>
<dbReference type="InterPro" id="IPR050229">
    <property type="entry name" value="GlpE_sulfurtransferase"/>
</dbReference>
<dbReference type="PROSITE" id="PS50206">
    <property type="entry name" value="RHODANESE_3"/>
    <property type="match status" value="1"/>
</dbReference>
<dbReference type="PANTHER" id="PTHR43031">
    <property type="entry name" value="FAD-DEPENDENT OXIDOREDUCTASE"/>
    <property type="match status" value="1"/>
</dbReference>
<feature type="domain" description="Rhodanese" evidence="1">
    <location>
        <begin position="43"/>
        <end position="137"/>
    </location>
</feature>
<dbReference type="InterPro" id="IPR036873">
    <property type="entry name" value="Rhodanese-like_dom_sf"/>
</dbReference>
<dbReference type="SMART" id="SM00450">
    <property type="entry name" value="RHOD"/>
    <property type="match status" value="1"/>
</dbReference>
<evidence type="ECO:0000313" key="3">
    <source>
        <dbReference type="Proteomes" id="UP000197781"/>
    </source>
</evidence>
<dbReference type="PANTHER" id="PTHR43031:SF16">
    <property type="entry name" value="OXIDOREDUCTASE"/>
    <property type="match status" value="1"/>
</dbReference>
<name>A0A220MHA7_9BACL</name>
<dbReference type="Proteomes" id="UP000197781">
    <property type="component" value="Chromosome"/>
</dbReference>